<feature type="domain" description="G-patch" evidence="7">
    <location>
        <begin position="30"/>
        <end position="76"/>
    </location>
</feature>
<feature type="compositionally biased region" description="Polar residues" evidence="5">
    <location>
        <begin position="383"/>
        <end position="395"/>
    </location>
</feature>
<evidence type="ECO:0000256" key="4">
    <source>
        <dbReference type="PROSITE-ProRule" id="PRU00042"/>
    </source>
</evidence>
<evidence type="ECO:0000313" key="9">
    <source>
        <dbReference type="Proteomes" id="UP000886523"/>
    </source>
</evidence>
<dbReference type="InterPro" id="IPR013087">
    <property type="entry name" value="Znf_C2H2_type"/>
</dbReference>
<evidence type="ECO:0000256" key="1">
    <source>
        <dbReference type="ARBA" id="ARBA00022723"/>
    </source>
</evidence>
<organism evidence="8 9">
    <name type="scientific">Hydnum rufescens UP504</name>
    <dbReference type="NCBI Taxonomy" id="1448309"/>
    <lineage>
        <taxon>Eukaryota</taxon>
        <taxon>Fungi</taxon>
        <taxon>Dikarya</taxon>
        <taxon>Basidiomycota</taxon>
        <taxon>Agaricomycotina</taxon>
        <taxon>Agaricomycetes</taxon>
        <taxon>Cantharellales</taxon>
        <taxon>Hydnaceae</taxon>
        <taxon>Hydnum</taxon>
    </lineage>
</organism>
<name>A0A9P6DWI3_9AGAM</name>
<feature type="compositionally biased region" description="Polar residues" evidence="5">
    <location>
        <begin position="336"/>
        <end position="345"/>
    </location>
</feature>
<evidence type="ECO:0000256" key="5">
    <source>
        <dbReference type="SAM" id="MobiDB-lite"/>
    </source>
</evidence>
<dbReference type="EMBL" id="MU128969">
    <property type="protein sequence ID" value="KAF9513683.1"/>
    <property type="molecule type" value="Genomic_DNA"/>
</dbReference>
<evidence type="ECO:0000259" key="6">
    <source>
        <dbReference type="PROSITE" id="PS50157"/>
    </source>
</evidence>
<dbReference type="PROSITE" id="PS50174">
    <property type="entry name" value="G_PATCH"/>
    <property type="match status" value="1"/>
</dbReference>
<feature type="compositionally biased region" description="Pro residues" evidence="5">
    <location>
        <begin position="283"/>
        <end position="302"/>
    </location>
</feature>
<dbReference type="PROSITE" id="PS00028">
    <property type="entry name" value="ZINC_FINGER_C2H2_1"/>
    <property type="match status" value="1"/>
</dbReference>
<comment type="caution">
    <text evidence="8">The sequence shown here is derived from an EMBL/GenBank/DDBJ whole genome shotgun (WGS) entry which is preliminary data.</text>
</comment>
<evidence type="ECO:0000256" key="3">
    <source>
        <dbReference type="ARBA" id="ARBA00022833"/>
    </source>
</evidence>
<keyword evidence="3" id="KW-0862">Zinc</keyword>
<protein>
    <recommendedName>
        <fullName evidence="10">G-patch domain-containing protein</fullName>
    </recommendedName>
</protein>
<dbReference type="SMART" id="SM00443">
    <property type="entry name" value="G_patch"/>
    <property type="match status" value="1"/>
</dbReference>
<dbReference type="SUPFAM" id="SSF57667">
    <property type="entry name" value="beta-beta-alpha zinc fingers"/>
    <property type="match status" value="1"/>
</dbReference>
<dbReference type="PANTHER" id="PTHR47251">
    <property type="entry name" value="FINGER DOMAIN PROTEIN, PUTATIVE (AFU_ORTHOLOGUE AFUA_3G04180)-RELATED"/>
    <property type="match status" value="1"/>
</dbReference>
<feature type="compositionally biased region" description="Basic and acidic residues" evidence="5">
    <location>
        <begin position="158"/>
        <end position="186"/>
    </location>
</feature>
<dbReference type="GO" id="GO:0003676">
    <property type="term" value="F:nucleic acid binding"/>
    <property type="evidence" value="ECO:0007669"/>
    <property type="project" value="InterPro"/>
</dbReference>
<dbReference type="PROSITE" id="PS50157">
    <property type="entry name" value="ZINC_FINGER_C2H2_2"/>
    <property type="match status" value="1"/>
</dbReference>
<dbReference type="GO" id="GO:0008270">
    <property type="term" value="F:zinc ion binding"/>
    <property type="evidence" value="ECO:0007669"/>
    <property type="project" value="UniProtKB-KW"/>
</dbReference>
<feature type="region of interest" description="Disordered" evidence="5">
    <location>
        <begin position="151"/>
        <end position="186"/>
    </location>
</feature>
<proteinExistence type="predicted"/>
<evidence type="ECO:0000313" key="8">
    <source>
        <dbReference type="EMBL" id="KAF9513683.1"/>
    </source>
</evidence>
<keyword evidence="1" id="KW-0479">Metal-binding</keyword>
<dbReference type="PANTHER" id="PTHR47251:SF1">
    <property type="entry name" value="FINGER DOMAIN PROTEIN, PUTATIVE (AFU_ORTHOLOGUE AFUA_3G04180)-RELATED"/>
    <property type="match status" value="1"/>
</dbReference>
<evidence type="ECO:0008006" key="10">
    <source>
        <dbReference type="Google" id="ProtNLM"/>
    </source>
</evidence>
<sequence>MADPKNISEYDSMVRGVAREIITLETKLPPTNIGHKLLAKMGWKDGQGLGVSGEGRPDPIPFELKRDSMGLGKAAQDSRVIAMTAAQRRNLDSERQVKETEEQRRMREEAVAKQAAIRNEIDSTLKSFYCQLCDKQYNNVTQYDEHARSYAHTHKQRFKDMEASQRPKDTSKAREKERKREEKELKRLAAASGVKLAAVATVTPTVTPPVAAPTVEPGTTTGWGGFKKKEGGFKSSGWATVSTDSSHSGPSPTNSGGWSRLSNTSQTSGGWNPVRPRSSEIAQPPPPSPPPLSPQPPLPPTPSMRHLAPSFQRSGFTNLDTTAPSPVAQASFGLPMNSSTASASRSDGWAPVTILSSGVHAKPPTDSPPLPPPQPPRSGWSSIPANPQSQATSWSRVGAALPSAPPPLLCLCHRLHRHRIVDIEI</sequence>
<dbReference type="Pfam" id="PF01585">
    <property type="entry name" value="G-patch"/>
    <property type="match status" value="1"/>
</dbReference>
<evidence type="ECO:0000256" key="2">
    <source>
        <dbReference type="ARBA" id="ARBA00022771"/>
    </source>
</evidence>
<feature type="compositionally biased region" description="Polar residues" evidence="5">
    <location>
        <begin position="311"/>
        <end position="324"/>
    </location>
</feature>
<dbReference type="OrthoDB" id="4822at2759"/>
<dbReference type="InterPro" id="IPR000467">
    <property type="entry name" value="G_patch_dom"/>
</dbReference>
<feature type="domain" description="C2H2-type" evidence="6">
    <location>
        <begin position="128"/>
        <end position="157"/>
    </location>
</feature>
<dbReference type="Proteomes" id="UP000886523">
    <property type="component" value="Unassembled WGS sequence"/>
</dbReference>
<dbReference type="AlphaFoldDB" id="A0A9P6DWI3"/>
<feature type="compositionally biased region" description="Polar residues" evidence="5">
    <location>
        <begin position="239"/>
        <end position="270"/>
    </location>
</feature>
<feature type="region of interest" description="Disordered" evidence="5">
    <location>
        <begin position="207"/>
        <end position="398"/>
    </location>
</feature>
<dbReference type="Pfam" id="PF12171">
    <property type="entry name" value="zf-C2H2_jaz"/>
    <property type="match status" value="1"/>
</dbReference>
<dbReference type="InterPro" id="IPR036236">
    <property type="entry name" value="Znf_C2H2_sf"/>
</dbReference>
<accession>A0A9P6DWI3</accession>
<keyword evidence="2 4" id="KW-0863">Zinc-finger</keyword>
<dbReference type="InterPro" id="IPR022755">
    <property type="entry name" value="Znf_C2H2_jaz"/>
</dbReference>
<evidence type="ECO:0000259" key="7">
    <source>
        <dbReference type="PROSITE" id="PS50174"/>
    </source>
</evidence>
<keyword evidence="9" id="KW-1185">Reference proteome</keyword>
<reference evidence="8" key="1">
    <citation type="journal article" date="2020" name="Nat. Commun.">
        <title>Large-scale genome sequencing of mycorrhizal fungi provides insights into the early evolution of symbiotic traits.</title>
        <authorList>
            <person name="Miyauchi S."/>
            <person name="Kiss E."/>
            <person name="Kuo A."/>
            <person name="Drula E."/>
            <person name="Kohler A."/>
            <person name="Sanchez-Garcia M."/>
            <person name="Morin E."/>
            <person name="Andreopoulos B."/>
            <person name="Barry K.W."/>
            <person name="Bonito G."/>
            <person name="Buee M."/>
            <person name="Carver A."/>
            <person name="Chen C."/>
            <person name="Cichocki N."/>
            <person name="Clum A."/>
            <person name="Culley D."/>
            <person name="Crous P.W."/>
            <person name="Fauchery L."/>
            <person name="Girlanda M."/>
            <person name="Hayes R.D."/>
            <person name="Keri Z."/>
            <person name="LaButti K."/>
            <person name="Lipzen A."/>
            <person name="Lombard V."/>
            <person name="Magnuson J."/>
            <person name="Maillard F."/>
            <person name="Murat C."/>
            <person name="Nolan M."/>
            <person name="Ohm R.A."/>
            <person name="Pangilinan J."/>
            <person name="Pereira M.F."/>
            <person name="Perotto S."/>
            <person name="Peter M."/>
            <person name="Pfister S."/>
            <person name="Riley R."/>
            <person name="Sitrit Y."/>
            <person name="Stielow J.B."/>
            <person name="Szollosi G."/>
            <person name="Zifcakova L."/>
            <person name="Stursova M."/>
            <person name="Spatafora J.W."/>
            <person name="Tedersoo L."/>
            <person name="Vaario L.M."/>
            <person name="Yamada A."/>
            <person name="Yan M."/>
            <person name="Wang P."/>
            <person name="Xu J."/>
            <person name="Bruns T."/>
            <person name="Baldrian P."/>
            <person name="Vilgalys R."/>
            <person name="Dunand C."/>
            <person name="Henrissat B."/>
            <person name="Grigoriev I.V."/>
            <person name="Hibbett D."/>
            <person name="Nagy L.G."/>
            <person name="Martin F.M."/>
        </authorList>
    </citation>
    <scope>NUCLEOTIDE SEQUENCE</scope>
    <source>
        <strain evidence="8">UP504</strain>
    </source>
</reference>
<gene>
    <name evidence="8" type="ORF">BS47DRAFT_944617</name>
</gene>
<feature type="compositionally biased region" description="Pro residues" evidence="5">
    <location>
        <begin position="365"/>
        <end position="376"/>
    </location>
</feature>